<name>A0A220UGS6_9MICO</name>
<accession>A0A220UGS6</accession>
<geneLocation type="plasmid" evidence="2 3">
    <name>unnamed2</name>
</geneLocation>
<feature type="domain" description="AAA" evidence="1">
    <location>
        <begin position="9"/>
        <end position="177"/>
    </location>
</feature>
<evidence type="ECO:0000259" key="1">
    <source>
        <dbReference type="Pfam" id="PF13614"/>
    </source>
</evidence>
<evidence type="ECO:0000313" key="3">
    <source>
        <dbReference type="Proteomes" id="UP000198398"/>
    </source>
</evidence>
<gene>
    <name evidence="2" type="ORF">CFK39_15895</name>
</gene>
<dbReference type="Gene3D" id="3.40.50.300">
    <property type="entry name" value="P-loop containing nucleotide triphosphate hydrolases"/>
    <property type="match status" value="1"/>
</dbReference>
<dbReference type="EMBL" id="CP022318">
    <property type="protein sequence ID" value="ASK67329.1"/>
    <property type="molecule type" value="Genomic_DNA"/>
</dbReference>
<dbReference type="PANTHER" id="PTHR13696:SF52">
    <property type="entry name" value="PARA FAMILY PROTEIN CT_582"/>
    <property type="match status" value="1"/>
</dbReference>
<dbReference type="KEGG" id="brv:CFK39_15895"/>
<evidence type="ECO:0000313" key="2">
    <source>
        <dbReference type="EMBL" id="ASK67329.1"/>
    </source>
</evidence>
<protein>
    <recommendedName>
        <fullName evidence="1">AAA domain-containing protein</fullName>
    </recommendedName>
</protein>
<dbReference type="PANTHER" id="PTHR13696">
    <property type="entry name" value="P-LOOP CONTAINING NUCLEOSIDE TRIPHOSPHATE HYDROLASE"/>
    <property type="match status" value="1"/>
</dbReference>
<dbReference type="SUPFAM" id="SSF52540">
    <property type="entry name" value="P-loop containing nucleoside triphosphate hydrolases"/>
    <property type="match status" value="1"/>
</dbReference>
<organism evidence="2 3">
    <name type="scientific">Brachybacterium avium</name>
    <dbReference type="NCBI Taxonomy" id="2017485"/>
    <lineage>
        <taxon>Bacteria</taxon>
        <taxon>Bacillati</taxon>
        <taxon>Actinomycetota</taxon>
        <taxon>Actinomycetes</taxon>
        <taxon>Micrococcales</taxon>
        <taxon>Dermabacteraceae</taxon>
        <taxon>Brachybacterium</taxon>
    </lineage>
</organism>
<dbReference type="CDD" id="cd02042">
    <property type="entry name" value="ParAB_family"/>
    <property type="match status" value="1"/>
</dbReference>
<reference evidence="2 3" key="1">
    <citation type="submission" date="2017-07" db="EMBL/GenBank/DDBJ databases">
        <title>Brachybacterium sp. VR2415.</title>
        <authorList>
            <person name="Tak E.J."/>
            <person name="Bae J.-W."/>
        </authorList>
    </citation>
    <scope>NUCLEOTIDE SEQUENCE [LARGE SCALE GENOMIC DNA]</scope>
    <source>
        <strain evidence="2 3">VR2415</strain>
        <plasmid evidence="2 3">unnamed2</plasmid>
    </source>
</reference>
<keyword evidence="2" id="KW-0614">Plasmid</keyword>
<dbReference type="Proteomes" id="UP000198398">
    <property type="component" value="Plasmid unnamed2"/>
</dbReference>
<sequence length="256" mass="27094">MAVYTSALPKGGSTKTSTAAEIALALARRGLRVLAIDLDQQGNLSTRLGITPETPIEATAAEVLDASATLWEAAEPAPTAQGVDVIVGAHDLTALEEQPPPDLVTSLRDMLPTVGGRWDHVVIDTPPNVGALTMAGLAAADHVIVSLQAATEAYDQLDRLEAVIAERLTRRIRPGLQISAVVPAMVDSRRLLDREILELLAQRYGDRVTPPVRQAVAVRDAYTAGMGVSVYDPDSAVAADYRAATDHLLNLTMGAH</sequence>
<dbReference type="InterPro" id="IPR050678">
    <property type="entry name" value="DNA_Partitioning_ATPase"/>
</dbReference>
<dbReference type="InterPro" id="IPR025669">
    <property type="entry name" value="AAA_dom"/>
</dbReference>
<dbReference type="AlphaFoldDB" id="A0A220UGS6"/>
<dbReference type="Pfam" id="PF13614">
    <property type="entry name" value="AAA_31"/>
    <property type="match status" value="1"/>
</dbReference>
<dbReference type="InterPro" id="IPR027417">
    <property type="entry name" value="P-loop_NTPase"/>
</dbReference>
<dbReference type="OrthoDB" id="572586at2"/>
<keyword evidence="3" id="KW-1185">Reference proteome</keyword>
<proteinExistence type="predicted"/>
<dbReference type="RefSeq" id="WP_089066559.1">
    <property type="nucleotide sequence ID" value="NZ_CP022318.1"/>
</dbReference>